<evidence type="ECO:0000256" key="4">
    <source>
        <dbReference type="PROSITE-ProRule" id="PRU01240"/>
    </source>
</evidence>
<evidence type="ECO:0000259" key="5">
    <source>
        <dbReference type="Pfam" id="PF00082"/>
    </source>
</evidence>
<reference evidence="6" key="1">
    <citation type="journal article" date="2023" name="Mol. Phylogenet. Evol.">
        <title>Genome-scale phylogeny and comparative genomics of the fungal order Sordariales.</title>
        <authorList>
            <person name="Hensen N."/>
            <person name="Bonometti L."/>
            <person name="Westerberg I."/>
            <person name="Brannstrom I.O."/>
            <person name="Guillou S."/>
            <person name="Cros-Aarteil S."/>
            <person name="Calhoun S."/>
            <person name="Haridas S."/>
            <person name="Kuo A."/>
            <person name="Mondo S."/>
            <person name="Pangilinan J."/>
            <person name="Riley R."/>
            <person name="LaButti K."/>
            <person name="Andreopoulos B."/>
            <person name="Lipzen A."/>
            <person name="Chen C."/>
            <person name="Yan M."/>
            <person name="Daum C."/>
            <person name="Ng V."/>
            <person name="Clum A."/>
            <person name="Steindorff A."/>
            <person name="Ohm R.A."/>
            <person name="Martin F."/>
            <person name="Silar P."/>
            <person name="Natvig D.O."/>
            <person name="Lalanne C."/>
            <person name="Gautier V."/>
            <person name="Ament-Velasquez S.L."/>
            <person name="Kruys A."/>
            <person name="Hutchinson M.I."/>
            <person name="Powell A.J."/>
            <person name="Barry K."/>
            <person name="Miller A.N."/>
            <person name="Grigoriev I.V."/>
            <person name="Debuchy R."/>
            <person name="Gladieux P."/>
            <person name="Hiltunen Thoren M."/>
            <person name="Johannesson H."/>
        </authorList>
    </citation>
    <scope>NUCLEOTIDE SEQUENCE</scope>
    <source>
        <strain evidence="6">CBS 118394</strain>
    </source>
</reference>
<protein>
    <submittedName>
        <fullName evidence="6">Peptidase S8/S53 domain-containing protein</fullName>
    </submittedName>
</protein>
<evidence type="ECO:0000256" key="1">
    <source>
        <dbReference type="ARBA" id="ARBA00011073"/>
    </source>
</evidence>
<gene>
    <name evidence="6" type="ORF">B0H66DRAFT_563826</name>
</gene>
<dbReference type="PANTHER" id="PTHR43806">
    <property type="entry name" value="PEPTIDASE S8"/>
    <property type="match status" value="1"/>
</dbReference>
<dbReference type="InterPro" id="IPR050131">
    <property type="entry name" value="Peptidase_S8_subtilisin-like"/>
</dbReference>
<dbReference type="SUPFAM" id="SSF48403">
    <property type="entry name" value="Ankyrin repeat"/>
    <property type="match status" value="1"/>
</dbReference>
<dbReference type="InterPro" id="IPR036852">
    <property type="entry name" value="Peptidase_S8/S53_dom_sf"/>
</dbReference>
<organism evidence="6 7">
    <name type="scientific">Apodospora peruviana</name>
    <dbReference type="NCBI Taxonomy" id="516989"/>
    <lineage>
        <taxon>Eukaryota</taxon>
        <taxon>Fungi</taxon>
        <taxon>Dikarya</taxon>
        <taxon>Ascomycota</taxon>
        <taxon>Pezizomycotina</taxon>
        <taxon>Sordariomycetes</taxon>
        <taxon>Sordariomycetidae</taxon>
        <taxon>Sordariales</taxon>
        <taxon>Lasiosphaeriaceae</taxon>
        <taxon>Apodospora</taxon>
    </lineage>
</organism>
<dbReference type="Proteomes" id="UP001283341">
    <property type="component" value="Unassembled WGS sequence"/>
</dbReference>
<dbReference type="Gene3D" id="1.25.40.20">
    <property type="entry name" value="Ankyrin repeat-containing domain"/>
    <property type="match status" value="1"/>
</dbReference>
<dbReference type="InterPro" id="IPR036770">
    <property type="entry name" value="Ankyrin_rpt-contain_sf"/>
</dbReference>
<dbReference type="InterPro" id="IPR000209">
    <property type="entry name" value="Peptidase_S8/S53_dom"/>
</dbReference>
<keyword evidence="2 4" id="KW-0645">Protease</keyword>
<dbReference type="Pfam" id="PF00082">
    <property type="entry name" value="Peptidase_S8"/>
    <property type="match status" value="1"/>
</dbReference>
<proteinExistence type="inferred from homology"/>
<reference evidence="6" key="2">
    <citation type="submission" date="2023-06" db="EMBL/GenBank/DDBJ databases">
        <authorList>
            <consortium name="Lawrence Berkeley National Laboratory"/>
            <person name="Haridas S."/>
            <person name="Hensen N."/>
            <person name="Bonometti L."/>
            <person name="Westerberg I."/>
            <person name="Brannstrom I.O."/>
            <person name="Guillou S."/>
            <person name="Cros-Aarteil S."/>
            <person name="Calhoun S."/>
            <person name="Kuo A."/>
            <person name="Mondo S."/>
            <person name="Pangilinan J."/>
            <person name="Riley R."/>
            <person name="Labutti K."/>
            <person name="Andreopoulos B."/>
            <person name="Lipzen A."/>
            <person name="Chen C."/>
            <person name="Yanf M."/>
            <person name="Daum C."/>
            <person name="Ng V."/>
            <person name="Clum A."/>
            <person name="Steindorff A."/>
            <person name="Ohm R."/>
            <person name="Martin F."/>
            <person name="Silar P."/>
            <person name="Natvig D."/>
            <person name="Lalanne C."/>
            <person name="Gautier V."/>
            <person name="Ament-Velasquez S.L."/>
            <person name="Kruys A."/>
            <person name="Hutchinson M.I."/>
            <person name="Powell A.J."/>
            <person name="Barry K."/>
            <person name="Miller A.N."/>
            <person name="Grigoriev I.V."/>
            <person name="Debuchy R."/>
            <person name="Gladieux P."/>
            <person name="Thoren M.H."/>
            <person name="Johannesson H."/>
        </authorList>
    </citation>
    <scope>NUCLEOTIDE SEQUENCE</scope>
    <source>
        <strain evidence="6">CBS 118394</strain>
    </source>
</reference>
<feature type="active site" description="Charge relay system" evidence="4">
    <location>
        <position position="863"/>
    </location>
</feature>
<evidence type="ECO:0000256" key="2">
    <source>
        <dbReference type="ARBA" id="ARBA00022670"/>
    </source>
</evidence>
<name>A0AAE0HXZ4_9PEZI</name>
<evidence type="ECO:0000256" key="3">
    <source>
        <dbReference type="ARBA" id="ARBA00022825"/>
    </source>
</evidence>
<feature type="active site" description="Charge relay system" evidence="4">
    <location>
        <position position="704"/>
    </location>
</feature>
<comment type="similarity">
    <text evidence="1 4">Belongs to the peptidase S8 family.</text>
</comment>
<dbReference type="PROSITE" id="PS51892">
    <property type="entry name" value="SUBTILASE"/>
    <property type="match status" value="1"/>
</dbReference>
<sequence length="946" mass="106243">MGDYDADHKVLAMLSEIRDGWETHDGANENDPDSEIKVRHWMKTLEDYCREYDADANVVYEDFIEPRILDLFSSNYSGADKPPPETPRISFPLDIFLGSMRDESNIRVCFENSLINQKKYLRSAQTEPDPQRTVQLQLTRSKWVSVATKLIEHHSQCIVPLVTSDAKDGSATKNLWKDEETALHVAVTQSCPEVVEMLLAAVRRMHKNDPSRGERAILSQKSSGQTALAIAVDLLDLESVRKLLGATREFLNISWGRGGYPLHDLVLSVANPAKKHSDIDLGESCLILAEIVEADTRVALVSQCGVISTTPWDQRVEGIPPYTLAAMAEEGMKTLRRRPSIRDSKSASGIDKRIPMLQRLRVDMKTYIARELDGSSYEQATAGDVSLQNKITYLDLSDFDSVASETQENDLERFVKNFKPRPQCFEFSDMLSYVRLPDMSVGDPDKTSRAIIELFDNLAQLFKVAKIVKLEAKDNQAHPMDDIEIARIVDRFNVEELDWAKYNIDLDPLKSKGTDGRTSSLRKLKLYSTGHWGVLYHWFSEEGIFSFEGLKEVLIMVVNPYELQNSAVQDSSYLKLTETLRARMRCRLQGLNLKSERLAKLKIDIEPGHAHKPRTRETYVPESVSDQFFKAFYNAQSFVLDKPFELDPRDDEKLGSLRSKVAIIDNGVDIGQRRIASNVRRGRSFVSLQENGWYLPWFTSVHVHGTQMASLVVRVDPNCDLFVYRINSLPSGSIDARHAVEAIEAAIEDQVDVINLSWSFNKNSEALKEAIDKAADRGDRQNNHRALVFCAKSDELYADDVYPADYLSTISVAAATSRGRIGTEGSGKAPDLLILGENMPAYGPDYLGGGATTQKESKVSGSSVATALASGMASLMLMLAKRDVVLGESWELLKIKEVMLKVFERFKSDKSSAVTYVNPAMIFGEPEERLIIEMRSVVKSFPRANY</sequence>
<accession>A0AAE0HXZ4</accession>
<keyword evidence="7" id="KW-1185">Reference proteome</keyword>
<evidence type="ECO:0000313" key="6">
    <source>
        <dbReference type="EMBL" id="KAK3314861.1"/>
    </source>
</evidence>
<dbReference type="SUPFAM" id="SSF52743">
    <property type="entry name" value="Subtilisin-like"/>
    <property type="match status" value="1"/>
</dbReference>
<dbReference type="GO" id="GO:0004252">
    <property type="term" value="F:serine-type endopeptidase activity"/>
    <property type="evidence" value="ECO:0007669"/>
    <property type="project" value="UniProtKB-UniRule"/>
</dbReference>
<dbReference type="AlphaFoldDB" id="A0AAE0HXZ4"/>
<evidence type="ECO:0000313" key="7">
    <source>
        <dbReference type="Proteomes" id="UP001283341"/>
    </source>
</evidence>
<comment type="caution">
    <text evidence="6">The sequence shown here is derived from an EMBL/GenBank/DDBJ whole genome shotgun (WGS) entry which is preliminary data.</text>
</comment>
<keyword evidence="3 4" id="KW-0720">Serine protease</keyword>
<dbReference type="GO" id="GO:0006508">
    <property type="term" value="P:proteolysis"/>
    <property type="evidence" value="ECO:0007669"/>
    <property type="project" value="UniProtKB-KW"/>
</dbReference>
<dbReference type="PANTHER" id="PTHR43806:SF58">
    <property type="entry name" value="ALKALINE PROTEASE 1-RELATED"/>
    <property type="match status" value="1"/>
</dbReference>
<dbReference type="Gene3D" id="3.40.50.200">
    <property type="entry name" value="Peptidase S8/S53 domain"/>
    <property type="match status" value="1"/>
</dbReference>
<dbReference type="EMBL" id="JAUEDM010000006">
    <property type="protein sequence ID" value="KAK3314861.1"/>
    <property type="molecule type" value="Genomic_DNA"/>
</dbReference>
<keyword evidence="4" id="KW-0378">Hydrolase</keyword>
<feature type="active site" description="Charge relay system" evidence="4">
    <location>
        <position position="665"/>
    </location>
</feature>
<feature type="domain" description="Peptidase S8/S53" evidence="5">
    <location>
        <begin position="660"/>
        <end position="879"/>
    </location>
</feature>